<proteinExistence type="predicted"/>
<accession>A0ACC0WGB7</accession>
<dbReference type="EMBL" id="CM047592">
    <property type="protein sequence ID" value="KAI9917128.1"/>
    <property type="molecule type" value="Genomic_DNA"/>
</dbReference>
<evidence type="ECO:0000313" key="2">
    <source>
        <dbReference type="Proteomes" id="UP001163321"/>
    </source>
</evidence>
<protein>
    <submittedName>
        <fullName evidence="1">Uncharacterized protein</fullName>
    </submittedName>
</protein>
<reference evidence="1 2" key="1">
    <citation type="journal article" date="2022" name="bioRxiv">
        <title>The genome of the oomycete Peronosclerospora sorghi, a cosmopolitan pathogen of maize and sorghum, is inflated with dispersed pseudogenes.</title>
        <authorList>
            <person name="Fletcher K."/>
            <person name="Martin F."/>
            <person name="Isakeit T."/>
            <person name="Cavanaugh K."/>
            <person name="Magill C."/>
            <person name="Michelmore R."/>
        </authorList>
    </citation>
    <scope>NUCLEOTIDE SEQUENCE [LARGE SCALE GENOMIC DNA]</scope>
    <source>
        <strain evidence="1">P6</strain>
    </source>
</reference>
<organism evidence="1 2">
    <name type="scientific">Peronosclerospora sorghi</name>
    <dbReference type="NCBI Taxonomy" id="230839"/>
    <lineage>
        <taxon>Eukaryota</taxon>
        <taxon>Sar</taxon>
        <taxon>Stramenopiles</taxon>
        <taxon>Oomycota</taxon>
        <taxon>Peronosporomycetes</taxon>
        <taxon>Peronosporales</taxon>
        <taxon>Peronosporaceae</taxon>
        <taxon>Peronosclerospora</taxon>
    </lineage>
</organism>
<sequence length="209" mass="22676">MYTRSRVQDLFVTGVMALTDKRTPDMYPYNPTIRNWVGPLEAAPVTACYKKNEESSKKSKCPSGYHHPNDDDWAAQFRLMFPVECSSRCRAQNGDWVKATIGNVSAAARVALTFATVGVFSALVGASRGIDHAFTCCAIHPFLHAAFQVQGTSLDLLLAVCACLGIKIPPMLQFSAMALDVSSALIMMGIMINEADIFGSKKHVVDPAA</sequence>
<name>A0ACC0WGB7_9STRA</name>
<evidence type="ECO:0000313" key="1">
    <source>
        <dbReference type="EMBL" id="KAI9917128.1"/>
    </source>
</evidence>
<gene>
    <name evidence="1" type="ORF">PsorP6_013363</name>
</gene>
<keyword evidence="2" id="KW-1185">Reference proteome</keyword>
<dbReference type="Proteomes" id="UP001163321">
    <property type="component" value="Chromosome 13"/>
</dbReference>
<comment type="caution">
    <text evidence="1">The sequence shown here is derived from an EMBL/GenBank/DDBJ whole genome shotgun (WGS) entry which is preliminary data.</text>
</comment>